<dbReference type="GO" id="GO:0016705">
    <property type="term" value="F:oxidoreductase activity, acting on paired donors, with incorporation or reduction of molecular oxygen"/>
    <property type="evidence" value="ECO:0007669"/>
    <property type="project" value="InterPro"/>
</dbReference>
<name>A0A0H2SBA2_9AGAM</name>
<keyword evidence="6 10" id="KW-0560">Oxidoreductase</keyword>
<dbReference type="PRINTS" id="PR00463">
    <property type="entry name" value="EP450I"/>
</dbReference>
<feature type="binding site" description="axial binding residue" evidence="9">
    <location>
        <position position="467"/>
    </location>
    <ligand>
        <name>heme</name>
        <dbReference type="ChEBI" id="CHEBI:30413"/>
    </ligand>
    <ligandPart>
        <name>Fe</name>
        <dbReference type="ChEBI" id="CHEBI:18248"/>
    </ligandPart>
</feature>
<keyword evidence="5 9" id="KW-0479">Metal-binding</keyword>
<dbReference type="GO" id="GO:0020037">
    <property type="term" value="F:heme binding"/>
    <property type="evidence" value="ECO:0007669"/>
    <property type="project" value="InterPro"/>
</dbReference>
<evidence type="ECO:0000256" key="2">
    <source>
        <dbReference type="ARBA" id="ARBA00005179"/>
    </source>
</evidence>
<dbReference type="GO" id="GO:0004497">
    <property type="term" value="F:monooxygenase activity"/>
    <property type="evidence" value="ECO:0007669"/>
    <property type="project" value="UniProtKB-KW"/>
</dbReference>
<dbReference type="SUPFAM" id="SSF48264">
    <property type="entry name" value="Cytochrome P450"/>
    <property type="match status" value="1"/>
</dbReference>
<dbReference type="InParanoid" id="A0A0H2SBA2"/>
<dbReference type="AlphaFoldDB" id="A0A0H2SBA2"/>
<dbReference type="OrthoDB" id="1470350at2759"/>
<accession>A0A0H2SBA2</accession>
<dbReference type="InterPro" id="IPR017972">
    <property type="entry name" value="Cyt_P450_CS"/>
</dbReference>
<dbReference type="Pfam" id="PF00067">
    <property type="entry name" value="p450"/>
    <property type="match status" value="1"/>
</dbReference>
<evidence type="ECO:0000256" key="1">
    <source>
        <dbReference type="ARBA" id="ARBA00001971"/>
    </source>
</evidence>
<dbReference type="InterPro" id="IPR050121">
    <property type="entry name" value="Cytochrome_P450_monoxygenase"/>
</dbReference>
<sequence>MIMIAVVFLLVLIAFVLNRCILYRRFLSQVDNLPGLRCLFSPFSAVGAMLPTGRFNPGMNWNWIWRNRVYESFSSDTISIVPFVLGPPMVYTRSAEAIKQILSGSSSFHKTAETTAPIRLWGNSVFAADHDDYKRHRRIVGPSFTSNTYPPLWRESASLYNEMVESEGWPDSKVTSEIHIPSASRLASKFTMAIIARCAFGQPIAWQRDINHASDSVEEKALQDMPFGDALRAVSEGAICRLAAPRWAYKLGIKTLSDLDRAYTSLRKFMTAFAAFRRAEIAEKSVGVGSVENDLFTRLVVANEKEGKNGLTDDELIGNTFAFLFAGHETSAHVLAATLALLALHQDKQEAVVEQINAVFSAGHETSYEDYPKLDKVLACFLEACRLFPAGAFLIRDTTEEVRLRSTTGGLLSTMTLPEGTRVVVDMIGYHNHPEYFPDPDAFKPERWYGQHLESELTMFGFGPRACLGRKFAMVEAVCFLAHIFRDWKLDIILLPGESRAAWRARVLQGRLLGLAFGVKDVPLRMTRRV</sequence>
<evidence type="ECO:0000256" key="7">
    <source>
        <dbReference type="ARBA" id="ARBA00023004"/>
    </source>
</evidence>
<evidence type="ECO:0000256" key="5">
    <source>
        <dbReference type="ARBA" id="ARBA00022723"/>
    </source>
</evidence>
<dbReference type="InterPro" id="IPR036396">
    <property type="entry name" value="Cyt_P450_sf"/>
</dbReference>
<reference evidence="11 12" key="1">
    <citation type="submission" date="2015-04" db="EMBL/GenBank/DDBJ databases">
        <title>Complete genome sequence of Schizopora paradoxa KUC8140, a cosmopolitan wood degrader in East Asia.</title>
        <authorList>
            <consortium name="DOE Joint Genome Institute"/>
            <person name="Min B."/>
            <person name="Park H."/>
            <person name="Jang Y."/>
            <person name="Kim J.-J."/>
            <person name="Kim K.H."/>
            <person name="Pangilinan J."/>
            <person name="Lipzen A."/>
            <person name="Riley R."/>
            <person name="Grigoriev I.V."/>
            <person name="Spatafora J.W."/>
            <person name="Choi I.-G."/>
        </authorList>
    </citation>
    <scope>NUCLEOTIDE SEQUENCE [LARGE SCALE GENOMIC DNA]</scope>
    <source>
        <strain evidence="11 12">KUC8140</strain>
    </source>
</reference>
<evidence type="ECO:0000256" key="4">
    <source>
        <dbReference type="ARBA" id="ARBA00022617"/>
    </source>
</evidence>
<dbReference type="PANTHER" id="PTHR24305:SF166">
    <property type="entry name" value="CYTOCHROME P450 12A4, MITOCHONDRIAL-RELATED"/>
    <property type="match status" value="1"/>
</dbReference>
<dbReference type="EMBL" id="KQ085890">
    <property type="protein sequence ID" value="KLO18993.1"/>
    <property type="molecule type" value="Genomic_DNA"/>
</dbReference>
<comment type="cofactor">
    <cofactor evidence="1 9">
        <name>heme</name>
        <dbReference type="ChEBI" id="CHEBI:30413"/>
    </cofactor>
</comment>
<gene>
    <name evidence="11" type="ORF">SCHPADRAFT_844324</name>
</gene>
<evidence type="ECO:0000256" key="8">
    <source>
        <dbReference type="ARBA" id="ARBA00023033"/>
    </source>
</evidence>
<comment type="similarity">
    <text evidence="3 10">Belongs to the cytochrome P450 family.</text>
</comment>
<evidence type="ECO:0000313" key="12">
    <source>
        <dbReference type="Proteomes" id="UP000053477"/>
    </source>
</evidence>
<dbReference type="Proteomes" id="UP000053477">
    <property type="component" value="Unassembled WGS sequence"/>
</dbReference>
<dbReference type="InterPro" id="IPR002401">
    <property type="entry name" value="Cyt_P450_E_grp-I"/>
</dbReference>
<comment type="pathway">
    <text evidence="2">Secondary metabolite biosynthesis.</text>
</comment>
<keyword evidence="8 10" id="KW-0503">Monooxygenase</keyword>
<evidence type="ECO:0000256" key="10">
    <source>
        <dbReference type="RuleBase" id="RU000461"/>
    </source>
</evidence>
<evidence type="ECO:0000256" key="9">
    <source>
        <dbReference type="PIRSR" id="PIRSR602401-1"/>
    </source>
</evidence>
<organism evidence="11 12">
    <name type="scientific">Schizopora paradoxa</name>
    <dbReference type="NCBI Taxonomy" id="27342"/>
    <lineage>
        <taxon>Eukaryota</taxon>
        <taxon>Fungi</taxon>
        <taxon>Dikarya</taxon>
        <taxon>Basidiomycota</taxon>
        <taxon>Agaricomycotina</taxon>
        <taxon>Agaricomycetes</taxon>
        <taxon>Hymenochaetales</taxon>
        <taxon>Schizoporaceae</taxon>
        <taxon>Schizopora</taxon>
    </lineage>
</organism>
<dbReference type="PRINTS" id="PR00385">
    <property type="entry name" value="P450"/>
</dbReference>
<dbReference type="PROSITE" id="PS00086">
    <property type="entry name" value="CYTOCHROME_P450"/>
    <property type="match status" value="1"/>
</dbReference>
<keyword evidence="4 9" id="KW-0349">Heme</keyword>
<dbReference type="PANTHER" id="PTHR24305">
    <property type="entry name" value="CYTOCHROME P450"/>
    <property type="match status" value="1"/>
</dbReference>
<dbReference type="InterPro" id="IPR001128">
    <property type="entry name" value="Cyt_P450"/>
</dbReference>
<evidence type="ECO:0000256" key="6">
    <source>
        <dbReference type="ARBA" id="ARBA00023002"/>
    </source>
</evidence>
<evidence type="ECO:0000256" key="3">
    <source>
        <dbReference type="ARBA" id="ARBA00010617"/>
    </source>
</evidence>
<dbReference type="STRING" id="27342.A0A0H2SBA2"/>
<evidence type="ECO:0000313" key="11">
    <source>
        <dbReference type="EMBL" id="KLO18993.1"/>
    </source>
</evidence>
<proteinExistence type="inferred from homology"/>
<dbReference type="Gene3D" id="1.10.630.10">
    <property type="entry name" value="Cytochrome P450"/>
    <property type="match status" value="1"/>
</dbReference>
<keyword evidence="7 9" id="KW-0408">Iron</keyword>
<protein>
    <submittedName>
        <fullName evidence="11">Cytochrome P450</fullName>
    </submittedName>
</protein>
<dbReference type="GO" id="GO:0005506">
    <property type="term" value="F:iron ion binding"/>
    <property type="evidence" value="ECO:0007669"/>
    <property type="project" value="InterPro"/>
</dbReference>
<keyword evidence="12" id="KW-1185">Reference proteome</keyword>